<name>H0USL2_9BACT</name>
<evidence type="ECO:0000256" key="1">
    <source>
        <dbReference type="ARBA" id="ARBA00009054"/>
    </source>
</evidence>
<reference evidence="8 9" key="1">
    <citation type="submission" date="2011-10" db="EMBL/GenBank/DDBJ databases">
        <title>The Noncontiguous Finished genome of Thermanaerovibrio velox DSM 12556.</title>
        <authorList>
            <consortium name="US DOE Joint Genome Institute (JGI-PGF)"/>
            <person name="Lucas S."/>
            <person name="Copeland A."/>
            <person name="Lapidus A."/>
            <person name="Glavina del Rio T."/>
            <person name="Dalin E."/>
            <person name="Tice H."/>
            <person name="Bruce D."/>
            <person name="Goodwin L."/>
            <person name="Pitluck S."/>
            <person name="Peters L."/>
            <person name="Mikhailova N."/>
            <person name="Teshima H."/>
            <person name="Kyrpides N."/>
            <person name="Mavromatis K."/>
            <person name="Ivanova N."/>
            <person name="Markowitz V."/>
            <person name="Cheng J.-F."/>
            <person name="Hugenholtz P."/>
            <person name="Woyke T."/>
            <person name="Wu D."/>
            <person name="Spring S."/>
            <person name="Brambilla E.-M."/>
            <person name="Klenk H.-P."/>
            <person name="Eisen J.A."/>
        </authorList>
    </citation>
    <scope>NUCLEOTIDE SEQUENCE [LARGE SCALE GENOMIC DNA]</scope>
    <source>
        <strain evidence="8 9">DSM 12556</strain>
    </source>
</reference>
<feature type="region of interest" description="Disordered" evidence="7">
    <location>
        <begin position="1"/>
        <end position="29"/>
    </location>
</feature>
<dbReference type="HOGENOM" id="CLU_057217_5_2_0"/>
<dbReference type="CDD" id="cd00446">
    <property type="entry name" value="GrpE"/>
    <property type="match status" value="1"/>
</dbReference>
<sequence length="207" mass="23158">MEENRLIDAAFDGPASQEGASPSAEVSRQEDLMVAEMSKVELVEMLRGKDRDIKRMEEELSKLKDSYDDLMKEALRNKADFTNYVRRVERDREVERKRSAESAVGLLIPVLDNLERTLLSCTDRVDDPVIKGVQMVARQFLSALESLGLERVASEGAFDPSVHEAVDFEETGDPEMDGKVVAELQRGYLLGGKLIRPALVKVAKFKG</sequence>
<dbReference type="Gene3D" id="3.90.20.20">
    <property type="match status" value="1"/>
</dbReference>
<dbReference type="SUPFAM" id="SSF58014">
    <property type="entry name" value="Coiled-coil domain of nucleotide exchange factor GrpE"/>
    <property type="match status" value="1"/>
</dbReference>
<dbReference type="GO" id="GO:0000774">
    <property type="term" value="F:adenyl-nucleotide exchange factor activity"/>
    <property type="evidence" value="ECO:0007669"/>
    <property type="project" value="InterPro"/>
</dbReference>
<evidence type="ECO:0000313" key="8">
    <source>
        <dbReference type="EMBL" id="EHM10301.1"/>
    </source>
</evidence>
<dbReference type="InterPro" id="IPR013805">
    <property type="entry name" value="GrpE_CC"/>
</dbReference>
<dbReference type="PANTHER" id="PTHR21237:SF23">
    <property type="entry name" value="GRPE PROTEIN HOMOLOG, MITOCHONDRIAL"/>
    <property type="match status" value="1"/>
</dbReference>
<dbReference type="GO" id="GO:0051082">
    <property type="term" value="F:unfolded protein binding"/>
    <property type="evidence" value="ECO:0007669"/>
    <property type="project" value="TreeGrafter"/>
</dbReference>
<evidence type="ECO:0000256" key="4">
    <source>
        <dbReference type="RuleBase" id="RU000639"/>
    </source>
</evidence>
<dbReference type="InterPro" id="IPR009012">
    <property type="entry name" value="GrpE_head"/>
</dbReference>
<dbReference type="GO" id="GO:0051087">
    <property type="term" value="F:protein-folding chaperone binding"/>
    <property type="evidence" value="ECO:0007669"/>
    <property type="project" value="InterPro"/>
</dbReference>
<comment type="function">
    <text evidence="3 4">Participates actively in the response to hyperosmotic and heat shock by preventing the aggregation of stress-denatured proteins, in association with DnaK and GrpE. It is the nucleotide exchange factor for DnaK and may function as a thermosensor. Unfolded proteins bind initially to DnaJ; upon interaction with the DnaJ-bound protein, DnaK hydrolyzes its bound ATP, resulting in the formation of a stable complex. GrpE releases ADP from DnaK; ATP binding to DnaK triggers the release of the substrate protein, thus completing the reaction cycle. Several rounds of ATP-dependent interactions between DnaJ, DnaK and GrpE are required for fully efficient folding.</text>
</comment>
<proteinExistence type="inferred from homology"/>
<dbReference type="HAMAP" id="MF_01151">
    <property type="entry name" value="GrpE"/>
    <property type="match status" value="1"/>
</dbReference>
<dbReference type="Pfam" id="PF01025">
    <property type="entry name" value="GrpE"/>
    <property type="match status" value="1"/>
</dbReference>
<dbReference type="PRINTS" id="PR00773">
    <property type="entry name" value="GRPEPROTEIN"/>
</dbReference>
<evidence type="ECO:0000256" key="6">
    <source>
        <dbReference type="SAM" id="Coils"/>
    </source>
</evidence>
<keyword evidence="3" id="KW-0963">Cytoplasm</keyword>
<dbReference type="OrthoDB" id="9812586at2"/>
<dbReference type="PROSITE" id="PS01071">
    <property type="entry name" value="GRPE"/>
    <property type="match status" value="1"/>
</dbReference>
<dbReference type="InterPro" id="IPR000740">
    <property type="entry name" value="GrpE"/>
</dbReference>
<comment type="similarity">
    <text evidence="1 3 5">Belongs to the GrpE family.</text>
</comment>
<dbReference type="GO" id="GO:0042803">
    <property type="term" value="F:protein homodimerization activity"/>
    <property type="evidence" value="ECO:0007669"/>
    <property type="project" value="InterPro"/>
</dbReference>
<organism evidence="8 9">
    <name type="scientific">Thermanaerovibrio velox DSM 12556</name>
    <dbReference type="NCBI Taxonomy" id="926567"/>
    <lineage>
        <taxon>Bacteria</taxon>
        <taxon>Thermotogati</taxon>
        <taxon>Synergistota</taxon>
        <taxon>Synergistia</taxon>
        <taxon>Synergistales</taxon>
        <taxon>Synergistaceae</taxon>
        <taxon>Thermanaerovibrio</taxon>
    </lineage>
</organism>
<keyword evidence="9" id="KW-1185">Reference proteome</keyword>
<dbReference type="GO" id="GO:0005737">
    <property type="term" value="C:cytoplasm"/>
    <property type="evidence" value="ECO:0007669"/>
    <property type="project" value="UniProtKB-SubCell"/>
</dbReference>
<dbReference type="eggNOG" id="COG0576">
    <property type="taxonomic scope" value="Bacteria"/>
</dbReference>
<feature type="coiled-coil region" evidence="6">
    <location>
        <begin position="39"/>
        <end position="73"/>
    </location>
</feature>
<keyword evidence="6" id="KW-0175">Coiled coil</keyword>
<dbReference type="GO" id="GO:0006457">
    <property type="term" value="P:protein folding"/>
    <property type="evidence" value="ECO:0007669"/>
    <property type="project" value="InterPro"/>
</dbReference>
<evidence type="ECO:0000256" key="7">
    <source>
        <dbReference type="SAM" id="MobiDB-lite"/>
    </source>
</evidence>
<dbReference type="Proteomes" id="UP000005730">
    <property type="component" value="Chromosome"/>
</dbReference>
<protein>
    <recommendedName>
        <fullName evidence="3 4">Protein GrpE</fullName>
    </recommendedName>
    <alternativeName>
        <fullName evidence="3">HSP-70 cofactor</fullName>
    </alternativeName>
</protein>
<evidence type="ECO:0000256" key="3">
    <source>
        <dbReference type="HAMAP-Rule" id="MF_01151"/>
    </source>
</evidence>
<dbReference type="Gene3D" id="2.30.22.10">
    <property type="entry name" value="Head domain of nucleotide exchange factor GrpE"/>
    <property type="match status" value="1"/>
</dbReference>
<dbReference type="EMBL" id="CM001377">
    <property type="protein sequence ID" value="EHM10301.1"/>
    <property type="molecule type" value="Genomic_DNA"/>
</dbReference>
<dbReference type="AlphaFoldDB" id="H0USL2"/>
<keyword evidence="3 4" id="KW-0346">Stress response</keyword>
<comment type="subcellular location">
    <subcellularLocation>
        <location evidence="3">Cytoplasm</location>
    </subcellularLocation>
</comment>
<dbReference type="PANTHER" id="PTHR21237">
    <property type="entry name" value="GRPE PROTEIN"/>
    <property type="match status" value="1"/>
</dbReference>
<keyword evidence="2 3" id="KW-0143">Chaperone</keyword>
<evidence type="ECO:0000313" key="9">
    <source>
        <dbReference type="Proteomes" id="UP000005730"/>
    </source>
</evidence>
<dbReference type="STRING" id="926567.TheveDRAFT_1177"/>
<comment type="subunit">
    <text evidence="3">Homodimer.</text>
</comment>
<accession>H0USL2</accession>
<dbReference type="SUPFAM" id="SSF51064">
    <property type="entry name" value="Head domain of nucleotide exchange factor GrpE"/>
    <property type="match status" value="1"/>
</dbReference>
<evidence type="ECO:0000256" key="2">
    <source>
        <dbReference type="ARBA" id="ARBA00023186"/>
    </source>
</evidence>
<dbReference type="RefSeq" id="WP_006583795.1">
    <property type="nucleotide sequence ID" value="NZ_CM001377.1"/>
</dbReference>
<evidence type="ECO:0000256" key="5">
    <source>
        <dbReference type="RuleBase" id="RU004478"/>
    </source>
</evidence>
<gene>
    <name evidence="3" type="primary">grpE</name>
    <name evidence="8" type="ORF">TheveDRAFT_1177</name>
</gene>